<dbReference type="NCBIfam" id="NF041644">
    <property type="entry name" value="CBO0543_fam"/>
    <property type="match status" value="1"/>
</dbReference>
<reference evidence="2 3" key="2">
    <citation type="journal article" date="2013" name="Genome Announc.">
        <title>Genome Sequence of Growth-Improving Paenibacillus mucilaginosus Strain KNP414.</title>
        <authorList>
            <person name="Lu J.J."/>
            <person name="Wang J.F."/>
            <person name="Hu X.F."/>
        </authorList>
    </citation>
    <scope>NUCLEOTIDE SEQUENCE [LARGE SCALE GENOMIC DNA]</scope>
    <source>
        <strain evidence="2 3">KNP414</strain>
    </source>
</reference>
<keyword evidence="1" id="KW-0812">Transmembrane</keyword>
<protein>
    <submittedName>
        <fullName evidence="2">Uncharacterized protein</fullName>
    </submittedName>
</protein>
<dbReference type="InterPro" id="IPR048147">
    <property type="entry name" value="CBO0543-like"/>
</dbReference>
<dbReference type="EMBL" id="CP002869">
    <property type="protein sequence ID" value="AEI45654.1"/>
    <property type="molecule type" value="Genomic_DNA"/>
</dbReference>
<organism evidence="2 3">
    <name type="scientific">Paenibacillus mucilaginosus (strain KNP414)</name>
    <dbReference type="NCBI Taxonomy" id="1036673"/>
    <lineage>
        <taxon>Bacteria</taxon>
        <taxon>Bacillati</taxon>
        <taxon>Bacillota</taxon>
        <taxon>Bacilli</taxon>
        <taxon>Bacillales</taxon>
        <taxon>Paenibacillaceae</taxon>
        <taxon>Paenibacillus</taxon>
    </lineage>
</organism>
<feature type="transmembrane region" description="Helical" evidence="1">
    <location>
        <begin position="58"/>
        <end position="78"/>
    </location>
</feature>
<feature type="transmembrane region" description="Helical" evidence="1">
    <location>
        <begin position="159"/>
        <end position="176"/>
    </location>
</feature>
<proteinExistence type="predicted"/>
<keyword evidence="1" id="KW-1133">Transmembrane helix</keyword>
<reference evidence="3" key="1">
    <citation type="submission" date="2011-06" db="EMBL/GenBank/DDBJ databases">
        <title>Complete genome sequence of Paenibacillus mucilaginosus KNP414.</title>
        <authorList>
            <person name="Wang J."/>
            <person name="Hu S."/>
            <person name="Hu X."/>
            <person name="Zhang B."/>
            <person name="Dong D."/>
            <person name="Zhang S."/>
            <person name="Zhao K."/>
            <person name="Wu D."/>
        </authorList>
    </citation>
    <scope>NUCLEOTIDE SEQUENCE [LARGE SCALE GENOMIC DNA]</scope>
    <source>
        <strain evidence="3">KNP414</strain>
    </source>
</reference>
<feature type="transmembrane region" description="Helical" evidence="1">
    <location>
        <begin position="98"/>
        <end position="117"/>
    </location>
</feature>
<sequence>MKDEELHKLIDAAQEQLTKLRLSHWTQHEVFTPQWWFLLVLFLGSWLLWWRLLDKRRLYEIGFLGLFMAYLATLLDAAGTELQLWSYHYKLFPLYNRLLTADIALVPICYMLIYQWFSRWKPFLLAHAVLAFGASFAAEPLFIWLGIYQPIVWKSYYSVPIYLLLAVMTKAMMSAIQKRYTKNASPGR</sequence>
<feature type="transmembrane region" description="Helical" evidence="1">
    <location>
        <begin position="124"/>
        <end position="147"/>
    </location>
</feature>
<evidence type="ECO:0000313" key="2">
    <source>
        <dbReference type="EMBL" id="AEI45654.1"/>
    </source>
</evidence>
<evidence type="ECO:0000313" key="3">
    <source>
        <dbReference type="Proteomes" id="UP000006620"/>
    </source>
</evidence>
<gene>
    <name evidence="2" type="ordered locus">KNP414_07144</name>
</gene>
<keyword evidence="1" id="KW-0472">Membrane</keyword>
<dbReference type="AlphaFoldDB" id="F8FM28"/>
<evidence type="ECO:0000256" key="1">
    <source>
        <dbReference type="SAM" id="Phobius"/>
    </source>
</evidence>
<dbReference type="RefSeq" id="WP_013920795.1">
    <property type="nucleotide sequence ID" value="NC_015690.1"/>
</dbReference>
<name>F8FM28_PAEMK</name>
<dbReference type="Proteomes" id="UP000006620">
    <property type="component" value="Chromosome"/>
</dbReference>
<feature type="transmembrane region" description="Helical" evidence="1">
    <location>
        <begin position="35"/>
        <end position="53"/>
    </location>
</feature>
<dbReference type="HOGENOM" id="CLU_112019_0_0_9"/>
<accession>F8FM28</accession>
<dbReference type="KEGG" id="pms:KNP414_07144"/>
<dbReference type="PATRIC" id="fig|1036673.3.peg.6662"/>